<dbReference type="Proteomes" id="UP001147830">
    <property type="component" value="Unassembled WGS sequence"/>
</dbReference>
<evidence type="ECO:0000313" key="2">
    <source>
        <dbReference type="Proteomes" id="UP001147830"/>
    </source>
</evidence>
<dbReference type="RefSeq" id="WP_260976537.1">
    <property type="nucleotide sequence ID" value="NZ_JAOANI010000019.1"/>
</dbReference>
<comment type="caution">
    <text evidence="1">The sequence shown here is derived from an EMBL/GenBank/DDBJ whole genome shotgun (WGS) entry which is preliminary data.</text>
</comment>
<keyword evidence="2" id="KW-1185">Reference proteome</keyword>
<reference evidence="1" key="1">
    <citation type="journal article" date="2022" name="Front. Microbiol.">
        <title>Genome-based taxonomic rearrangement of Oceanobacter-related bacteria including the description of Thalassolituus hydrocarbonoclasticus sp. nov. and Thalassolituus pacificus sp. nov. and emended description of the genus Thalassolituus.</title>
        <authorList>
            <person name="Dong C."/>
            <person name="Wei L."/>
            <person name="Wang J."/>
            <person name="Lai Q."/>
            <person name="Huang Z."/>
            <person name="Shao Z."/>
        </authorList>
    </citation>
    <scope>NUCLEOTIDE SEQUENCE</scope>
    <source>
        <strain evidence="1">59MF3M-4</strain>
    </source>
</reference>
<dbReference type="AlphaFoldDB" id="A0A9X3AS86"/>
<name>A0A9X3AS86_9GAMM</name>
<proteinExistence type="predicted"/>
<gene>
    <name evidence="1" type="ORF">NYR02_11675</name>
</gene>
<sequence>MTTTPIQRASLCAAIASINLPHISFWCEQQDCDPEPYRKLLSKVLSYLRGELKSEANLLRFHEAFSEWRLAQNEEDSLSYRILEASCAALYSATETLFDAECDDLDLLRQSLNSIYDEMDELGAETADLREYWRSLQSEWQGLVTDSSRIPLPKAFFLWLKEADVSLFGLAD</sequence>
<evidence type="ECO:0000313" key="1">
    <source>
        <dbReference type="EMBL" id="MCT7359674.1"/>
    </source>
</evidence>
<organism evidence="1 2">
    <name type="scientific">Thalassolituus pacificus</name>
    <dbReference type="NCBI Taxonomy" id="2975440"/>
    <lineage>
        <taxon>Bacteria</taxon>
        <taxon>Pseudomonadati</taxon>
        <taxon>Pseudomonadota</taxon>
        <taxon>Gammaproteobacteria</taxon>
        <taxon>Oceanospirillales</taxon>
        <taxon>Oceanospirillaceae</taxon>
        <taxon>Thalassolituus</taxon>
    </lineage>
</organism>
<reference evidence="1" key="2">
    <citation type="submission" date="2022-08" db="EMBL/GenBank/DDBJ databases">
        <authorList>
            <person name="Dong C."/>
        </authorList>
    </citation>
    <scope>NUCLEOTIDE SEQUENCE</scope>
    <source>
        <strain evidence="1">59MF3M-4</strain>
    </source>
</reference>
<dbReference type="EMBL" id="JAOANI010000019">
    <property type="protein sequence ID" value="MCT7359674.1"/>
    <property type="molecule type" value="Genomic_DNA"/>
</dbReference>
<protein>
    <submittedName>
        <fullName evidence="1">Late promoter transcription accessory protein</fullName>
    </submittedName>
</protein>
<accession>A0A9X3AS86</accession>